<dbReference type="Proteomes" id="UP000735302">
    <property type="component" value="Unassembled WGS sequence"/>
</dbReference>
<comment type="caution">
    <text evidence="1">The sequence shown here is derived from an EMBL/GenBank/DDBJ whole genome shotgun (WGS) entry which is preliminary data.</text>
</comment>
<name>A0AAV4A912_9GAST</name>
<keyword evidence="2" id="KW-1185">Reference proteome</keyword>
<reference evidence="1 2" key="1">
    <citation type="journal article" date="2021" name="Elife">
        <title>Chloroplast acquisition without the gene transfer in kleptoplastic sea slugs, Plakobranchus ocellatus.</title>
        <authorList>
            <person name="Maeda T."/>
            <person name="Takahashi S."/>
            <person name="Yoshida T."/>
            <person name="Shimamura S."/>
            <person name="Takaki Y."/>
            <person name="Nagai Y."/>
            <person name="Toyoda A."/>
            <person name="Suzuki Y."/>
            <person name="Arimoto A."/>
            <person name="Ishii H."/>
            <person name="Satoh N."/>
            <person name="Nishiyama T."/>
            <person name="Hasebe M."/>
            <person name="Maruyama T."/>
            <person name="Minagawa J."/>
            <person name="Obokata J."/>
            <person name="Shigenobu S."/>
        </authorList>
    </citation>
    <scope>NUCLEOTIDE SEQUENCE [LARGE SCALE GENOMIC DNA]</scope>
</reference>
<protein>
    <submittedName>
        <fullName evidence="1">Uncharacterized protein</fullName>
    </submittedName>
</protein>
<organism evidence="1 2">
    <name type="scientific">Plakobranchus ocellatus</name>
    <dbReference type="NCBI Taxonomy" id="259542"/>
    <lineage>
        <taxon>Eukaryota</taxon>
        <taxon>Metazoa</taxon>
        <taxon>Spiralia</taxon>
        <taxon>Lophotrochozoa</taxon>
        <taxon>Mollusca</taxon>
        <taxon>Gastropoda</taxon>
        <taxon>Heterobranchia</taxon>
        <taxon>Euthyneura</taxon>
        <taxon>Panpulmonata</taxon>
        <taxon>Sacoglossa</taxon>
        <taxon>Placobranchoidea</taxon>
        <taxon>Plakobranchidae</taxon>
        <taxon>Plakobranchus</taxon>
    </lineage>
</organism>
<evidence type="ECO:0000313" key="2">
    <source>
        <dbReference type="Proteomes" id="UP000735302"/>
    </source>
</evidence>
<proteinExistence type="predicted"/>
<evidence type="ECO:0000313" key="1">
    <source>
        <dbReference type="EMBL" id="GFO04144.1"/>
    </source>
</evidence>
<gene>
    <name evidence="1" type="ORF">PoB_003064900</name>
</gene>
<dbReference type="AlphaFoldDB" id="A0AAV4A912"/>
<dbReference type="EMBL" id="BLXT01003735">
    <property type="protein sequence ID" value="GFO04144.1"/>
    <property type="molecule type" value="Genomic_DNA"/>
</dbReference>
<sequence>MGAALPVLGIGQGGGSPGLGGVTLGWQAGPLSVKSYHITLAISLGWLARPCLPAASTAAVRDCKVRFDWLLSRTRSLHVNVTLNLGDSIFVILSSGTPY</sequence>
<accession>A0AAV4A912</accession>